<organism evidence="1 2">
    <name type="scientific">Solanum verrucosum</name>
    <dbReference type="NCBI Taxonomy" id="315347"/>
    <lineage>
        <taxon>Eukaryota</taxon>
        <taxon>Viridiplantae</taxon>
        <taxon>Streptophyta</taxon>
        <taxon>Embryophyta</taxon>
        <taxon>Tracheophyta</taxon>
        <taxon>Spermatophyta</taxon>
        <taxon>Magnoliopsida</taxon>
        <taxon>eudicotyledons</taxon>
        <taxon>Gunneridae</taxon>
        <taxon>Pentapetalae</taxon>
        <taxon>asterids</taxon>
        <taxon>lamiids</taxon>
        <taxon>Solanales</taxon>
        <taxon>Solanaceae</taxon>
        <taxon>Solanoideae</taxon>
        <taxon>Solaneae</taxon>
        <taxon>Solanum</taxon>
    </lineage>
</organism>
<proteinExistence type="predicted"/>
<reference evidence="1" key="1">
    <citation type="submission" date="2023-08" db="EMBL/GenBank/DDBJ databases">
        <title>A de novo genome assembly of Solanum verrucosum Schlechtendal, a Mexican diploid species geographically isolated from the other diploid A-genome species in potato relatives.</title>
        <authorList>
            <person name="Hosaka K."/>
        </authorList>
    </citation>
    <scope>NUCLEOTIDE SEQUENCE</scope>
    <source>
        <tissue evidence="1">Young leaves</tissue>
    </source>
</reference>
<keyword evidence="2" id="KW-1185">Reference proteome</keyword>
<dbReference type="Proteomes" id="UP001234989">
    <property type="component" value="Chromosome 4"/>
</dbReference>
<evidence type="ECO:0000313" key="1">
    <source>
        <dbReference type="EMBL" id="WMV24371.1"/>
    </source>
</evidence>
<accession>A0AAF0QPK7</accession>
<evidence type="ECO:0000313" key="2">
    <source>
        <dbReference type="Proteomes" id="UP001234989"/>
    </source>
</evidence>
<sequence>MWSETRKSHPFESQRAETGSFGFDVKLEIPVVFSACTRTKIIRFIYECNESDVLGDHKAGSNGHGENVPKRL</sequence>
<gene>
    <name evidence="1" type="ORF">MTR67_017756</name>
</gene>
<dbReference type="AlphaFoldDB" id="A0AAF0QPK7"/>
<protein>
    <submittedName>
        <fullName evidence="1">Uncharacterized protein</fullName>
    </submittedName>
</protein>
<dbReference type="EMBL" id="CP133615">
    <property type="protein sequence ID" value="WMV24371.1"/>
    <property type="molecule type" value="Genomic_DNA"/>
</dbReference>
<name>A0AAF0QPK7_SOLVR</name>